<accession>A0A2P5KB68</accession>
<gene>
    <name evidence="1" type="ORF">B0O95_105124</name>
</gene>
<dbReference type="EMBL" id="PRDW01000005">
    <property type="protein sequence ID" value="PPB83941.1"/>
    <property type="molecule type" value="Genomic_DNA"/>
</dbReference>
<protein>
    <submittedName>
        <fullName evidence="1">Uncharacterized protein</fullName>
    </submittedName>
</protein>
<dbReference type="Proteomes" id="UP000243096">
    <property type="component" value="Unassembled WGS sequence"/>
</dbReference>
<organism evidence="1 2">
    <name type="scientific">Mycetohabitans endofungorum</name>
    <dbReference type="NCBI Taxonomy" id="417203"/>
    <lineage>
        <taxon>Bacteria</taxon>
        <taxon>Pseudomonadati</taxon>
        <taxon>Pseudomonadota</taxon>
        <taxon>Betaproteobacteria</taxon>
        <taxon>Burkholderiales</taxon>
        <taxon>Burkholderiaceae</taxon>
        <taxon>Mycetohabitans</taxon>
    </lineage>
</organism>
<name>A0A2P5KB68_9BURK</name>
<proteinExistence type="predicted"/>
<comment type="caution">
    <text evidence="1">The sequence shown here is derived from an EMBL/GenBank/DDBJ whole genome shotgun (WGS) entry which is preliminary data.</text>
</comment>
<evidence type="ECO:0000313" key="1">
    <source>
        <dbReference type="EMBL" id="PPB83941.1"/>
    </source>
</evidence>
<dbReference type="AlphaFoldDB" id="A0A2P5KB68"/>
<keyword evidence="2" id="KW-1185">Reference proteome</keyword>
<reference evidence="1 2" key="1">
    <citation type="submission" date="2018-01" db="EMBL/GenBank/DDBJ databases">
        <title>Genomic Encyclopedia of Type Strains, Phase III (KMG-III): the genomes of soil and plant-associated and newly described type strains.</title>
        <authorList>
            <person name="Whitman W."/>
        </authorList>
    </citation>
    <scope>NUCLEOTIDE SEQUENCE [LARGE SCALE GENOMIC DNA]</scope>
    <source>
        <strain evidence="1 2">HKI456</strain>
    </source>
</reference>
<sequence length="48" mass="5157">MATHLTRRSGVYYLCRSIPQNLIDGFGGDPLRALWGGPHGGGETGQSR</sequence>
<evidence type="ECO:0000313" key="2">
    <source>
        <dbReference type="Proteomes" id="UP000243096"/>
    </source>
</evidence>